<dbReference type="Gene3D" id="3.30.750.180">
    <property type="entry name" value="GpdQ, beta-strand dimerisation domain"/>
    <property type="match status" value="1"/>
</dbReference>
<evidence type="ECO:0000313" key="6">
    <source>
        <dbReference type="EMBL" id="ABQ30197.1"/>
    </source>
</evidence>
<evidence type="ECO:0000313" key="7">
    <source>
        <dbReference type="Proteomes" id="UP000000245"/>
    </source>
</evidence>
<keyword evidence="3" id="KW-0408">Iron</keyword>
<evidence type="ECO:0000259" key="5">
    <source>
        <dbReference type="Pfam" id="PF00149"/>
    </source>
</evidence>
<feature type="domain" description="Calcineurin-like phosphoesterase" evidence="5">
    <location>
        <begin position="1"/>
        <end position="198"/>
    </location>
</feature>
<proteinExistence type="inferred from homology"/>
<evidence type="ECO:0000256" key="1">
    <source>
        <dbReference type="ARBA" id="ARBA00022723"/>
    </source>
</evidence>
<evidence type="ECO:0000256" key="4">
    <source>
        <dbReference type="ARBA" id="ARBA00025742"/>
    </source>
</evidence>
<dbReference type="InterPro" id="IPR004843">
    <property type="entry name" value="Calcineurin-like_PHP"/>
</dbReference>
<protein>
    <submittedName>
        <fullName evidence="6">Metallophosphoesterase</fullName>
    </submittedName>
</protein>
<dbReference type="InterPro" id="IPR029052">
    <property type="entry name" value="Metallo-depent_PP-like"/>
</dbReference>
<dbReference type="HOGENOM" id="CLU_070320_2_1_5"/>
<organism evidence="6 7">
    <name type="scientific">Acidiphilium cryptum (strain JF-5)</name>
    <dbReference type="NCBI Taxonomy" id="349163"/>
    <lineage>
        <taxon>Bacteria</taxon>
        <taxon>Pseudomonadati</taxon>
        <taxon>Pseudomonadota</taxon>
        <taxon>Alphaproteobacteria</taxon>
        <taxon>Acetobacterales</taxon>
        <taxon>Acidocellaceae</taxon>
        <taxon>Acidiphilium</taxon>
    </lineage>
</organism>
<comment type="similarity">
    <text evidence="4">Belongs to the cyclic nucleotide phosphodiesterase class-III family.</text>
</comment>
<keyword evidence="2" id="KW-0378">Hydrolase</keyword>
<dbReference type="CDD" id="cd07402">
    <property type="entry name" value="MPP_GpdQ"/>
    <property type="match status" value="1"/>
</dbReference>
<dbReference type="PANTHER" id="PTHR42988">
    <property type="entry name" value="PHOSPHOHYDROLASE"/>
    <property type="match status" value="1"/>
</dbReference>
<dbReference type="InterPro" id="IPR042283">
    <property type="entry name" value="GpdQ_catalytic"/>
</dbReference>
<dbReference type="eggNOG" id="COG1409">
    <property type="taxonomic scope" value="Bacteria"/>
</dbReference>
<dbReference type="KEGG" id="acr:Acry_0979"/>
<dbReference type="InterPro" id="IPR042281">
    <property type="entry name" value="GpdQ_beta-strand"/>
</dbReference>
<evidence type="ECO:0000256" key="2">
    <source>
        <dbReference type="ARBA" id="ARBA00022801"/>
    </source>
</evidence>
<dbReference type="AlphaFoldDB" id="A5FX65"/>
<reference evidence="6 7" key="1">
    <citation type="submission" date="2007-05" db="EMBL/GenBank/DDBJ databases">
        <title>Complete sequence of chromosome of Acidiphilium cryptum JF-5.</title>
        <authorList>
            <consortium name="US DOE Joint Genome Institute"/>
            <person name="Copeland A."/>
            <person name="Lucas S."/>
            <person name="Lapidus A."/>
            <person name="Barry K."/>
            <person name="Detter J.C."/>
            <person name="Glavina del Rio T."/>
            <person name="Hammon N."/>
            <person name="Israni S."/>
            <person name="Dalin E."/>
            <person name="Tice H."/>
            <person name="Pitluck S."/>
            <person name="Sims D."/>
            <person name="Brettin T."/>
            <person name="Bruce D."/>
            <person name="Han C."/>
            <person name="Schmutz J."/>
            <person name="Larimer F."/>
            <person name="Land M."/>
            <person name="Hauser L."/>
            <person name="Kyrpides N."/>
            <person name="Kim E."/>
            <person name="Magnuson T."/>
            <person name="Richardson P."/>
        </authorList>
    </citation>
    <scope>NUCLEOTIDE SEQUENCE [LARGE SCALE GENOMIC DNA]</scope>
    <source>
        <strain evidence="6 7">JF-5</strain>
    </source>
</reference>
<gene>
    <name evidence="6" type="ordered locus">Acry_0979</name>
</gene>
<keyword evidence="1" id="KW-0479">Metal-binding</keyword>
<name>A5FX65_ACICJ</name>
<accession>A5FX65</accession>
<dbReference type="EMBL" id="CP000697">
    <property type="protein sequence ID" value="ABQ30197.1"/>
    <property type="molecule type" value="Genomic_DNA"/>
</dbReference>
<dbReference type="GO" id="GO:0046872">
    <property type="term" value="F:metal ion binding"/>
    <property type="evidence" value="ECO:0007669"/>
    <property type="project" value="UniProtKB-KW"/>
</dbReference>
<evidence type="ECO:0000256" key="3">
    <source>
        <dbReference type="ARBA" id="ARBA00023004"/>
    </source>
</evidence>
<dbReference type="Pfam" id="PF00149">
    <property type="entry name" value="Metallophos"/>
    <property type="match status" value="1"/>
</dbReference>
<dbReference type="GO" id="GO:0004112">
    <property type="term" value="F:cyclic-nucleotide phosphodiesterase activity"/>
    <property type="evidence" value="ECO:0007669"/>
    <property type="project" value="InterPro"/>
</dbReference>
<dbReference type="PANTHER" id="PTHR42988:SF2">
    <property type="entry name" value="CYCLIC NUCLEOTIDE PHOSPHODIESTERASE CBUA0032-RELATED"/>
    <property type="match status" value="1"/>
</dbReference>
<dbReference type="SUPFAM" id="SSF56300">
    <property type="entry name" value="Metallo-dependent phosphatases"/>
    <property type="match status" value="1"/>
</dbReference>
<dbReference type="STRING" id="349163.Acry_0979"/>
<dbReference type="Proteomes" id="UP000000245">
    <property type="component" value="Chromosome"/>
</dbReference>
<sequence length="282" mass="30265">MLIAHISDLHVRPVGRPANRVVETNMMAERVLRRVATLDPAPEAIVITGDLVDCGRDDEYEELNRLLDRKLPCPVYVVPGNHDRREAFRAALGHLPGVTADPDFVQYSADIGPFRLIMLDSVVPGAGHGELCPQRLAFLDAALEAAAGRKVLIGLHHPPVITGVAAMDSIMLRSSEALLARAAAHGNVAAILSGHHHRAIHAAHGGTMLLSVPAAAGHQSEITFDPKARAYFHLEPGGIFLLRWTEPEGLTAMLDSVGDLPGPYPFVVEPEYPGMRRAGAAS</sequence>
<dbReference type="RefSeq" id="WP_011941901.1">
    <property type="nucleotide sequence ID" value="NC_009484.1"/>
</dbReference>
<dbReference type="Gene3D" id="3.60.21.40">
    <property type="entry name" value="GpdQ, catalytic alpha/beta sandwich domain"/>
    <property type="match status" value="1"/>
</dbReference>
<keyword evidence="7" id="KW-1185">Reference proteome</keyword>
<dbReference type="InterPro" id="IPR050884">
    <property type="entry name" value="CNP_phosphodiesterase-III"/>
</dbReference>
<dbReference type="InterPro" id="IPR026575">
    <property type="entry name" value="GpdQ/CpdA-like"/>
</dbReference>